<proteinExistence type="predicted"/>
<sequence length="175" mass="19743">MEKHNNAEHTQAPYRLDLKDTNLQFTDLRGGDFSDALLTRARLEGAILANTHFRRAALEETHLAASDLRKAQLEGAILWAARLDSANLSGAKISPLTQLWSATLRGARVNRVDFRETDIECAQIETAFGDGSTQLRLEARPRHWPSEPLSPTAFQREWLRWRADPASYVPPQDRA</sequence>
<name>A0ABS1RGP1_9RHOB</name>
<gene>
    <name evidence="1" type="ORF">JMJ92_11695</name>
</gene>
<protein>
    <submittedName>
        <fullName evidence="1">Pentapeptide repeat-containing protein</fullName>
    </submittedName>
</protein>
<comment type="caution">
    <text evidence="1">The sequence shown here is derived from an EMBL/GenBank/DDBJ whole genome shotgun (WGS) entry which is preliminary data.</text>
</comment>
<dbReference type="InterPro" id="IPR001646">
    <property type="entry name" value="5peptide_repeat"/>
</dbReference>
<organism evidence="1 2">
    <name type="scientific">Rhodovulum visakhapatnamense</name>
    <dbReference type="NCBI Taxonomy" id="364297"/>
    <lineage>
        <taxon>Bacteria</taxon>
        <taxon>Pseudomonadati</taxon>
        <taxon>Pseudomonadota</taxon>
        <taxon>Alphaproteobacteria</taxon>
        <taxon>Rhodobacterales</taxon>
        <taxon>Paracoccaceae</taxon>
        <taxon>Rhodovulum</taxon>
    </lineage>
</organism>
<dbReference type="Pfam" id="PF00805">
    <property type="entry name" value="Pentapeptide"/>
    <property type="match status" value="2"/>
</dbReference>
<evidence type="ECO:0000313" key="2">
    <source>
        <dbReference type="Proteomes" id="UP000635853"/>
    </source>
</evidence>
<dbReference type="Proteomes" id="UP000635853">
    <property type="component" value="Unassembled WGS sequence"/>
</dbReference>
<dbReference type="Gene3D" id="2.160.20.80">
    <property type="entry name" value="E3 ubiquitin-protein ligase SopA"/>
    <property type="match status" value="1"/>
</dbReference>
<keyword evidence="2" id="KW-1185">Reference proteome</keyword>
<reference evidence="2" key="1">
    <citation type="submission" date="2021-01" db="EMBL/GenBank/DDBJ databases">
        <title>Draft genomes of Rhodovulum sulfidophilum.</title>
        <authorList>
            <person name="Guzman M.S."/>
        </authorList>
    </citation>
    <scope>NUCLEOTIDE SEQUENCE [LARGE SCALE GENOMIC DNA]</scope>
    <source>
        <strain evidence="2">AB19</strain>
    </source>
</reference>
<dbReference type="EMBL" id="JAESIL010000045">
    <property type="protein sequence ID" value="MBL3578811.1"/>
    <property type="molecule type" value="Genomic_DNA"/>
</dbReference>
<accession>A0ABS1RGP1</accession>
<dbReference type="PANTHER" id="PTHR14136:SF17">
    <property type="entry name" value="BTB_POZ DOMAIN-CONTAINING PROTEIN KCTD9"/>
    <property type="match status" value="1"/>
</dbReference>
<dbReference type="InterPro" id="IPR051082">
    <property type="entry name" value="Pentapeptide-BTB/POZ_domain"/>
</dbReference>
<dbReference type="PANTHER" id="PTHR14136">
    <property type="entry name" value="BTB_POZ DOMAIN-CONTAINING PROTEIN KCTD9"/>
    <property type="match status" value="1"/>
</dbReference>
<evidence type="ECO:0000313" key="1">
    <source>
        <dbReference type="EMBL" id="MBL3578811.1"/>
    </source>
</evidence>
<dbReference type="SUPFAM" id="SSF141571">
    <property type="entry name" value="Pentapeptide repeat-like"/>
    <property type="match status" value="1"/>
</dbReference>